<dbReference type="Proteomes" id="UP000683925">
    <property type="component" value="Unassembled WGS sequence"/>
</dbReference>
<keyword evidence="3" id="KW-1185">Reference proteome</keyword>
<reference evidence="2" key="1">
    <citation type="submission" date="2021-01" db="EMBL/GenBank/DDBJ databases">
        <authorList>
            <consortium name="Genoscope - CEA"/>
            <person name="William W."/>
        </authorList>
    </citation>
    <scope>NUCLEOTIDE SEQUENCE</scope>
</reference>
<gene>
    <name evidence="2" type="ORF">POCTA_138.1.T0680054</name>
</gene>
<proteinExistence type="predicted"/>
<dbReference type="EMBL" id="CAJJDP010000067">
    <property type="protein sequence ID" value="CAD8176970.1"/>
    <property type="molecule type" value="Genomic_DNA"/>
</dbReference>
<accession>A0A8S1VI92</accession>
<keyword evidence="1" id="KW-1133">Transmembrane helix</keyword>
<sequence>MHLIFESTLNGIQYICYDNNIQFDQFIQGTLRIQCLSWILQILDQLIAKLLIGVIQFVIVEYGGSVMGTSDGLSLKQWFICAAIGMGSIVWRSIAILVVKPIMLKSGKGKLKVN</sequence>
<comment type="caution">
    <text evidence="2">The sequence shown here is derived from an EMBL/GenBank/DDBJ whole genome shotgun (WGS) entry which is preliminary data.</text>
</comment>
<keyword evidence="1" id="KW-0472">Membrane</keyword>
<evidence type="ECO:0000256" key="1">
    <source>
        <dbReference type="SAM" id="Phobius"/>
    </source>
</evidence>
<feature type="transmembrane region" description="Helical" evidence="1">
    <location>
        <begin position="77"/>
        <end position="99"/>
    </location>
</feature>
<name>A0A8S1VI92_PAROT</name>
<evidence type="ECO:0000313" key="3">
    <source>
        <dbReference type="Proteomes" id="UP000683925"/>
    </source>
</evidence>
<feature type="transmembrane region" description="Helical" evidence="1">
    <location>
        <begin position="46"/>
        <end position="65"/>
    </location>
</feature>
<organism evidence="2 3">
    <name type="scientific">Paramecium octaurelia</name>
    <dbReference type="NCBI Taxonomy" id="43137"/>
    <lineage>
        <taxon>Eukaryota</taxon>
        <taxon>Sar</taxon>
        <taxon>Alveolata</taxon>
        <taxon>Ciliophora</taxon>
        <taxon>Intramacronucleata</taxon>
        <taxon>Oligohymenophorea</taxon>
        <taxon>Peniculida</taxon>
        <taxon>Parameciidae</taxon>
        <taxon>Paramecium</taxon>
    </lineage>
</organism>
<dbReference type="AlphaFoldDB" id="A0A8S1VI92"/>
<protein>
    <submittedName>
        <fullName evidence="2">Uncharacterized protein</fullName>
    </submittedName>
</protein>
<keyword evidence="1" id="KW-0812">Transmembrane</keyword>
<evidence type="ECO:0000313" key="2">
    <source>
        <dbReference type="EMBL" id="CAD8176970.1"/>
    </source>
</evidence>